<evidence type="ECO:0000256" key="1">
    <source>
        <dbReference type="ARBA" id="ARBA00006538"/>
    </source>
</evidence>
<dbReference type="GO" id="GO:0047617">
    <property type="term" value="F:fatty acyl-CoA hydrolase activity"/>
    <property type="evidence" value="ECO:0007669"/>
    <property type="project" value="InterPro"/>
</dbReference>
<dbReference type="CDD" id="cd03444">
    <property type="entry name" value="Thioesterase_II_repeat1"/>
    <property type="match status" value="1"/>
</dbReference>
<accession>A0A9W8ICU9</accession>
<dbReference type="GO" id="GO:0009062">
    <property type="term" value="P:fatty acid catabolic process"/>
    <property type="evidence" value="ECO:0007669"/>
    <property type="project" value="TreeGrafter"/>
</dbReference>
<dbReference type="AlphaFoldDB" id="A0A9W8ICU9"/>
<dbReference type="InterPro" id="IPR042171">
    <property type="entry name" value="Acyl-CoA_hotdog"/>
</dbReference>
<gene>
    <name evidence="3" type="ORF">IWW36_000796</name>
</gene>
<keyword evidence="4" id="KW-1185">Reference proteome</keyword>
<dbReference type="OrthoDB" id="68328at2759"/>
<name>A0A9W8ICU9_9FUNG</name>
<dbReference type="PANTHER" id="PTHR11066">
    <property type="entry name" value="ACYL-COA THIOESTERASE"/>
    <property type="match status" value="1"/>
</dbReference>
<dbReference type="Pfam" id="PF20789">
    <property type="entry name" value="4HBT_3C"/>
    <property type="match status" value="1"/>
</dbReference>
<dbReference type="Gene3D" id="2.40.160.210">
    <property type="entry name" value="Acyl-CoA thioesterase, double hotdog domain"/>
    <property type="match status" value="1"/>
</dbReference>
<dbReference type="Proteomes" id="UP001139887">
    <property type="component" value="Unassembled WGS sequence"/>
</dbReference>
<proteinExistence type="inferred from homology"/>
<evidence type="ECO:0000313" key="4">
    <source>
        <dbReference type="Proteomes" id="UP001139887"/>
    </source>
</evidence>
<evidence type="ECO:0000313" key="3">
    <source>
        <dbReference type="EMBL" id="KAJ2851835.1"/>
    </source>
</evidence>
<dbReference type="InterPro" id="IPR049450">
    <property type="entry name" value="ACOT8-like_C"/>
</dbReference>
<reference evidence="3" key="1">
    <citation type="submission" date="2022-07" db="EMBL/GenBank/DDBJ databases">
        <title>Phylogenomic reconstructions and comparative analyses of Kickxellomycotina fungi.</title>
        <authorList>
            <person name="Reynolds N.K."/>
            <person name="Stajich J.E."/>
            <person name="Barry K."/>
            <person name="Grigoriev I.V."/>
            <person name="Crous P."/>
            <person name="Smith M.E."/>
        </authorList>
    </citation>
    <scope>NUCLEOTIDE SEQUENCE</scope>
    <source>
        <strain evidence="3">NRRL 1566</strain>
    </source>
</reference>
<dbReference type="InterPro" id="IPR029069">
    <property type="entry name" value="HotDog_dom_sf"/>
</dbReference>
<dbReference type="SUPFAM" id="SSF54637">
    <property type="entry name" value="Thioesterase/thiol ester dehydrase-isomerase"/>
    <property type="match status" value="2"/>
</dbReference>
<feature type="domain" description="Acyl-CoA thioesterase-like C-terminal" evidence="2">
    <location>
        <begin position="94"/>
        <end position="212"/>
    </location>
</feature>
<dbReference type="GO" id="GO:0006637">
    <property type="term" value="P:acyl-CoA metabolic process"/>
    <property type="evidence" value="ECO:0007669"/>
    <property type="project" value="InterPro"/>
</dbReference>
<dbReference type="PANTHER" id="PTHR11066:SF34">
    <property type="entry name" value="ACYL-COENZYME A THIOESTERASE 8"/>
    <property type="match status" value="1"/>
</dbReference>
<comment type="similarity">
    <text evidence="1">Belongs to the C/M/P thioester hydrolase family.</text>
</comment>
<dbReference type="GO" id="GO:0005782">
    <property type="term" value="C:peroxisomal matrix"/>
    <property type="evidence" value="ECO:0007669"/>
    <property type="project" value="UniProtKB-SubCell"/>
</dbReference>
<organism evidence="3 4">
    <name type="scientific">Coemansia brasiliensis</name>
    <dbReference type="NCBI Taxonomy" id="2650707"/>
    <lineage>
        <taxon>Eukaryota</taxon>
        <taxon>Fungi</taxon>
        <taxon>Fungi incertae sedis</taxon>
        <taxon>Zoopagomycota</taxon>
        <taxon>Kickxellomycotina</taxon>
        <taxon>Kickxellomycetes</taxon>
        <taxon>Kickxellales</taxon>
        <taxon>Kickxellaceae</taxon>
        <taxon>Coemansia</taxon>
    </lineage>
</organism>
<sequence>MQHIDDLLVLEQTEDMAFVSKNLWGTPVTPNAFGGQLVALSLAAAFKTVPENYIARKEMPEVALPGSTADCPFVLDPQGYPKAFPAMIWVTELDRDHATPAPPRQQMWLECPDKRQRSEQAKQCIIAMYSDVHFTRVIVRPYGIRIAPPPRHLRKIVSIDHHMWFHQEADPSQPIFVDTWCSQLSSGRGVVQSEMFAHDRRLVATIMQEGRVEIDPNAQLPSPKL</sequence>
<dbReference type="Gene3D" id="3.10.129.10">
    <property type="entry name" value="Hotdog Thioesterase"/>
    <property type="match status" value="1"/>
</dbReference>
<protein>
    <recommendedName>
        <fullName evidence="2">Acyl-CoA thioesterase-like C-terminal domain-containing protein</fullName>
    </recommendedName>
</protein>
<comment type="caution">
    <text evidence="3">The sequence shown here is derived from an EMBL/GenBank/DDBJ whole genome shotgun (WGS) entry which is preliminary data.</text>
</comment>
<dbReference type="InterPro" id="IPR003703">
    <property type="entry name" value="Acyl_CoA_thio"/>
</dbReference>
<dbReference type="EMBL" id="JANBUW010000008">
    <property type="protein sequence ID" value="KAJ2851835.1"/>
    <property type="molecule type" value="Genomic_DNA"/>
</dbReference>
<evidence type="ECO:0000259" key="2">
    <source>
        <dbReference type="Pfam" id="PF20789"/>
    </source>
</evidence>